<sequence>MKSSKPQFVGKKVTIGELGKTQSGGTPSSKHPEFFNGSIPWIGTTALNGKFLGKNDAVKLITEEAVAKSATKIVPEKSIMVGIRVGVGKVAINAVPMCTSQDIVSIVGIDEASWNKEYISLALQYKAPLLAAQAQGATIAGITSKTLKAIEIPAIPINEQNRVVDILRKLENQVGFVRKQLCGLDALVKSRFVEMFGDLKSDTNGWPIKPFETFAIIDTHMANDLTPYLDMPHIGIDSIESGTGRLSGYRTVAEDGIISGKYPFTPEHLIYSKIRPSLNKVALPDFSGVCSSDAYPILPIAGECNRVYLAEVMRSAYFLEYILPLSGRAQMPKVNKKALSGFSMPLPPIELQQQFAAFVAQVDKSRFGGMLHLLNSLSGIMHASFFSVADTD</sequence>
<dbReference type="EMBL" id="AAXD02000074">
    <property type="protein sequence ID" value="EDN81876.1"/>
    <property type="molecule type" value="Genomic_DNA"/>
</dbReference>
<dbReference type="InterPro" id="IPR000055">
    <property type="entry name" value="Restrct_endonuc_typeI_TRD"/>
</dbReference>
<dbReference type="CDD" id="cd17513">
    <property type="entry name" value="RMtype1_S_AveSPN6ORF1907P_TRD2-CR2_like"/>
    <property type="match status" value="1"/>
</dbReference>
<dbReference type="GO" id="GO:0009307">
    <property type="term" value="P:DNA restriction-modification system"/>
    <property type="evidence" value="ECO:0007669"/>
    <property type="project" value="UniProtKB-KW"/>
</dbReference>
<dbReference type="InterPro" id="IPR052021">
    <property type="entry name" value="Type-I_RS_S_subunit"/>
</dbReference>
<dbReference type="CDD" id="cd16961">
    <property type="entry name" value="RMtype1_S_TRD-CR_like"/>
    <property type="match status" value="1"/>
</dbReference>
<dbReference type="PANTHER" id="PTHR30408">
    <property type="entry name" value="TYPE-1 RESTRICTION ENZYME ECOKI SPECIFICITY PROTEIN"/>
    <property type="match status" value="1"/>
</dbReference>
<reference evidence="5 6" key="1">
    <citation type="submission" date="2007-04" db="EMBL/GenBank/DDBJ databases">
        <authorList>
            <person name="Fulton L."/>
            <person name="Clifton S."/>
            <person name="Fulton B."/>
            <person name="Xu J."/>
            <person name="Minx P."/>
            <person name="Pepin K.H."/>
            <person name="Johnson M."/>
            <person name="Thiruvilangam P."/>
            <person name="Bhonagiri V."/>
            <person name="Nash W.E."/>
            <person name="Mardis E.R."/>
            <person name="Wilson R.K."/>
        </authorList>
    </citation>
    <scope>NUCLEOTIDE SEQUENCE [LARGE SCALE GENOMIC DNA]</scope>
    <source>
        <strain evidence="5 6">L2-32</strain>
    </source>
</reference>
<dbReference type="PANTHER" id="PTHR30408:SF12">
    <property type="entry name" value="TYPE I RESTRICTION ENZYME MJAVIII SPECIFICITY SUBUNIT"/>
    <property type="match status" value="1"/>
</dbReference>
<protein>
    <submittedName>
        <fullName evidence="5">Type I restriction modification DNA specificity domain protein</fullName>
    </submittedName>
</protein>
<evidence type="ECO:0000259" key="4">
    <source>
        <dbReference type="Pfam" id="PF01420"/>
    </source>
</evidence>
<keyword evidence="2" id="KW-0680">Restriction system</keyword>
<reference evidence="5 6" key="2">
    <citation type="submission" date="2007-05" db="EMBL/GenBank/DDBJ databases">
        <title>Draft genome sequence of Bifidobacterium adolescentis (L2-32).</title>
        <authorList>
            <person name="Sudarsanam P."/>
            <person name="Ley R."/>
            <person name="Guruge J."/>
            <person name="Turnbaugh P.J."/>
            <person name="Mahowald M."/>
            <person name="Liep D."/>
            <person name="Gordon J."/>
        </authorList>
    </citation>
    <scope>NUCLEOTIDE SEQUENCE [LARGE SCALE GENOMIC DNA]</scope>
    <source>
        <strain evidence="5 6">L2-32</strain>
    </source>
</reference>
<dbReference type="AlphaFoldDB" id="A7A811"/>
<dbReference type="Gene3D" id="3.90.220.20">
    <property type="entry name" value="DNA methylase specificity domains"/>
    <property type="match status" value="2"/>
</dbReference>
<comment type="caution">
    <text evidence="5">The sequence shown here is derived from an EMBL/GenBank/DDBJ whole genome shotgun (WGS) entry which is preliminary data.</text>
</comment>
<comment type="similarity">
    <text evidence="1">Belongs to the type-I restriction system S methylase family.</text>
</comment>
<dbReference type="Proteomes" id="UP000003773">
    <property type="component" value="Unassembled WGS sequence"/>
</dbReference>
<evidence type="ECO:0000313" key="6">
    <source>
        <dbReference type="Proteomes" id="UP000003773"/>
    </source>
</evidence>
<dbReference type="InterPro" id="IPR044946">
    <property type="entry name" value="Restrct_endonuc_typeI_TRD_sf"/>
</dbReference>
<feature type="domain" description="Type I restriction modification DNA specificity" evidence="4">
    <location>
        <begin position="11"/>
        <end position="175"/>
    </location>
</feature>
<dbReference type="HOGENOM" id="CLU_021095_10_1_11"/>
<dbReference type="Pfam" id="PF01420">
    <property type="entry name" value="Methylase_S"/>
    <property type="match status" value="2"/>
</dbReference>
<evidence type="ECO:0000313" key="5">
    <source>
        <dbReference type="EMBL" id="EDN81876.1"/>
    </source>
</evidence>
<dbReference type="SUPFAM" id="SSF116734">
    <property type="entry name" value="DNA methylase specificity domain"/>
    <property type="match status" value="2"/>
</dbReference>
<organism evidence="5 6">
    <name type="scientific">Bifidobacterium adolescentis L2-32</name>
    <dbReference type="NCBI Taxonomy" id="411481"/>
    <lineage>
        <taxon>Bacteria</taxon>
        <taxon>Bacillati</taxon>
        <taxon>Actinomycetota</taxon>
        <taxon>Actinomycetes</taxon>
        <taxon>Bifidobacteriales</taxon>
        <taxon>Bifidobacteriaceae</taxon>
        <taxon>Bifidobacterium</taxon>
    </lineage>
</organism>
<feature type="domain" description="Type I restriction modification DNA specificity" evidence="4">
    <location>
        <begin position="225"/>
        <end position="364"/>
    </location>
</feature>
<gene>
    <name evidence="5" type="ORF">BIFADO_02001</name>
</gene>
<proteinExistence type="inferred from homology"/>
<dbReference type="RefSeq" id="WP_003810376.1">
    <property type="nucleotide sequence ID" value="NZ_DS264459.1"/>
</dbReference>
<dbReference type="GO" id="GO:0003677">
    <property type="term" value="F:DNA binding"/>
    <property type="evidence" value="ECO:0007669"/>
    <property type="project" value="UniProtKB-KW"/>
</dbReference>
<keyword evidence="3" id="KW-0238">DNA-binding</keyword>
<evidence type="ECO:0000256" key="1">
    <source>
        <dbReference type="ARBA" id="ARBA00010923"/>
    </source>
</evidence>
<evidence type="ECO:0000256" key="3">
    <source>
        <dbReference type="ARBA" id="ARBA00023125"/>
    </source>
</evidence>
<name>A7A811_BIFAD</name>
<evidence type="ECO:0000256" key="2">
    <source>
        <dbReference type="ARBA" id="ARBA00022747"/>
    </source>
</evidence>
<accession>A7A811</accession>